<feature type="binding site" evidence="11">
    <location>
        <position position="81"/>
    </location>
    <ligand>
        <name>5-phospho-alpha-D-ribose 1-diphosphate</name>
        <dbReference type="ChEBI" id="CHEBI:58017"/>
    </ligand>
</feature>
<dbReference type="RefSeq" id="WP_012185672.1">
    <property type="nucleotide sequence ID" value="NC_009954.1"/>
</dbReference>
<keyword evidence="14" id="KW-1185">Reference proteome</keyword>
<feature type="domain" description="Phosphoribosyltransferase" evidence="12">
    <location>
        <begin position="7"/>
        <end position="217"/>
    </location>
</feature>
<dbReference type="eggNOG" id="arCOG04128">
    <property type="taxonomic scope" value="Archaea"/>
</dbReference>
<dbReference type="Gene3D" id="3.40.50.2020">
    <property type="match status" value="1"/>
</dbReference>
<protein>
    <recommendedName>
        <fullName evidence="3 11">Uracil phosphoribosyltransferase</fullName>
        <ecNumber evidence="3 11">2.4.2.9</ecNumber>
    </recommendedName>
    <alternativeName>
        <fullName evidence="10 11">UMP pyrophosphorylase</fullName>
    </alternativeName>
    <alternativeName>
        <fullName evidence="11">UPRTase</fullName>
    </alternativeName>
</protein>
<dbReference type="HOGENOM" id="CLU_067096_2_0_2"/>
<feature type="binding site" evidence="11">
    <location>
        <position position="210"/>
    </location>
    <ligand>
        <name>5-phospho-alpha-D-ribose 1-diphosphate</name>
        <dbReference type="ChEBI" id="CHEBI:58017"/>
    </ligand>
</feature>
<dbReference type="CDD" id="cd06223">
    <property type="entry name" value="PRTases_typeI"/>
    <property type="match status" value="1"/>
</dbReference>
<evidence type="ECO:0000256" key="1">
    <source>
        <dbReference type="ARBA" id="ARBA00005180"/>
    </source>
</evidence>
<evidence type="ECO:0000256" key="10">
    <source>
        <dbReference type="ARBA" id="ARBA00031082"/>
    </source>
</evidence>
<dbReference type="Proteomes" id="UP000001137">
    <property type="component" value="Chromosome"/>
</dbReference>
<evidence type="ECO:0000256" key="3">
    <source>
        <dbReference type="ARBA" id="ARBA00011894"/>
    </source>
</evidence>
<dbReference type="GO" id="GO:0044206">
    <property type="term" value="P:UMP salvage"/>
    <property type="evidence" value="ECO:0007669"/>
    <property type="project" value="UniProtKB-UniRule"/>
</dbReference>
<sequence>MGRVIIVDHPLAQDILTTLRDKRTGQIEFRKGLVRLGRLVGYEIIKSFETYNVEVETPLGVKARGIRIKDVDKVIIVQVLRAAMPMVEGLLKAFPAARIGVVSARRVENTHVPGSMEFQIDVGYYRIPEIHGDDTLIVVDPMLATGSTILSTLNIVYRHGKPKRTITVHVIGTRYAIDRVLAKYPDIDVYLVAVDPELNERGFIVPGLGDAGDRAYGEA</sequence>
<comment type="pathway">
    <text evidence="1 11">Pyrimidine metabolism; UMP biosynthesis via salvage pathway; UMP from uracil: step 1/1.</text>
</comment>
<keyword evidence="5 11" id="KW-0328">Glycosyltransferase</keyword>
<dbReference type="KEGG" id="cma:Cmaq_0611"/>
<dbReference type="AlphaFoldDB" id="A8MCE6"/>
<keyword evidence="7 11" id="KW-0547">Nucleotide-binding</keyword>
<evidence type="ECO:0000256" key="5">
    <source>
        <dbReference type="ARBA" id="ARBA00022676"/>
    </source>
</evidence>
<feature type="binding site" evidence="11">
    <location>
        <position position="204"/>
    </location>
    <ligand>
        <name>uracil</name>
        <dbReference type="ChEBI" id="CHEBI:17568"/>
    </ligand>
</feature>
<evidence type="ECO:0000313" key="14">
    <source>
        <dbReference type="Proteomes" id="UP000001137"/>
    </source>
</evidence>
<dbReference type="UniPathway" id="UPA00574">
    <property type="reaction ID" value="UER00636"/>
</dbReference>
<organism evidence="13 14">
    <name type="scientific">Caldivirga maquilingensis (strain ATCC 700844 / DSM 13496 / JCM 10307 / IC-167)</name>
    <dbReference type="NCBI Taxonomy" id="397948"/>
    <lineage>
        <taxon>Archaea</taxon>
        <taxon>Thermoproteota</taxon>
        <taxon>Thermoprotei</taxon>
        <taxon>Thermoproteales</taxon>
        <taxon>Thermoproteaceae</taxon>
        <taxon>Caldivirga</taxon>
    </lineage>
</organism>
<evidence type="ECO:0000256" key="6">
    <source>
        <dbReference type="ARBA" id="ARBA00022679"/>
    </source>
</evidence>
<comment type="cofactor">
    <cofactor evidence="11">
        <name>Mg(2+)</name>
        <dbReference type="ChEBI" id="CHEBI:18420"/>
    </cofactor>
    <text evidence="11">Binds 1 Mg(2+) ion per subunit. The magnesium is bound as Mg-PRPP.</text>
</comment>
<dbReference type="NCBIfam" id="TIGR01091">
    <property type="entry name" value="upp"/>
    <property type="match status" value="1"/>
</dbReference>
<dbReference type="OrthoDB" id="80352at2157"/>
<feature type="binding site" evidence="11">
    <location>
        <begin position="31"/>
        <end position="35"/>
    </location>
    <ligand>
        <name>GTP</name>
        <dbReference type="ChEBI" id="CHEBI:37565"/>
    </ligand>
</feature>
<dbReference type="InterPro" id="IPR029057">
    <property type="entry name" value="PRTase-like"/>
</dbReference>
<dbReference type="GO" id="GO:0005525">
    <property type="term" value="F:GTP binding"/>
    <property type="evidence" value="ECO:0007669"/>
    <property type="project" value="UniProtKB-KW"/>
</dbReference>
<reference evidence="13 14" key="1">
    <citation type="submission" date="2007-10" db="EMBL/GenBank/DDBJ databases">
        <title>Complete sequence of Caldivirga maquilingensis IC-167.</title>
        <authorList>
            <consortium name="US DOE Joint Genome Institute"/>
            <person name="Copeland A."/>
            <person name="Lucas S."/>
            <person name="Lapidus A."/>
            <person name="Barry K."/>
            <person name="Glavina del Rio T."/>
            <person name="Dalin E."/>
            <person name="Tice H."/>
            <person name="Pitluck S."/>
            <person name="Saunders E."/>
            <person name="Brettin T."/>
            <person name="Bruce D."/>
            <person name="Detter J.C."/>
            <person name="Han C."/>
            <person name="Schmutz J."/>
            <person name="Larimer F."/>
            <person name="Land M."/>
            <person name="Hauser L."/>
            <person name="Kyrpides N."/>
            <person name="Ivanova N."/>
            <person name="Biddle J.F."/>
            <person name="Zhang Z."/>
            <person name="Fitz-Gibbon S.T."/>
            <person name="Lowe T.M."/>
            <person name="Saltikov C."/>
            <person name="House C.H."/>
            <person name="Richardson P."/>
        </authorList>
    </citation>
    <scope>NUCLEOTIDE SEQUENCE [LARGE SCALE GENOMIC DNA]</scope>
    <source>
        <strain evidence="14">ATCC 700844 / DSM 13496 / JCM 10307 / IC-167</strain>
    </source>
</reference>
<keyword evidence="8 11" id="KW-0460">Magnesium</keyword>
<dbReference type="InterPro" id="IPR005765">
    <property type="entry name" value="UPRT"/>
</dbReference>
<feature type="binding site" evidence="11">
    <location>
        <begin position="140"/>
        <end position="148"/>
    </location>
    <ligand>
        <name>5-phospho-alpha-D-ribose 1-diphosphate</name>
        <dbReference type="ChEBI" id="CHEBI:58017"/>
    </ligand>
</feature>
<evidence type="ECO:0000256" key="4">
    <source>
        <dbReference type="ARBA" id="ARBA00022533"/>
    </source>
</evidence>
<evidence type="ECO:0000256" key="11">
    <source>
        <dbReference type="HAMAP-Rule" id="MF_01218"/>
    </source>
</evidence>
<dbReference type="GO" id="GO:0000287">
    <property type="term" value="F:magnesium ion binding"/>
    <property type="evidence" value="ECO:0007669"/>
    <property type="project" value="UniProtKB-UniRule"/>
</dbReference>
<dbReference type="InterPro" id="IPR034331">
    <property type="entry name" value="Upp_A"/>
</dbReference>
<dbReference type="GO" id="GO:0006223">
    <property type="term" value="P:uracil salvage"/>
    <property type="evidence" value="ECO:0007669"/>
    <property type="project" value="InterPro"/>
</dbReference>
<evidence type="ECO:0000313" key="13">
    <source>
        <dbReference type="EMBL" id="ABW01452.1"/>
    </source>
</evidence>
<evidence type="ECO:0000256" key="2">
    <source>
        <dbReference type="ARBA" id="ARBA00009516"/>
    </source>
</evidence>
<dbReference type="EC" id="2.4.2.9" evidence="3 11"/>
<evidence type="ECO:0000256" key="8">
    <source>
        <dbReference type="ARBA" id="ARBA00022842"/>
    </source>
</evidence>
<feature type="binding site" evidence="11">
    <location>
        <begin position="209"/>
        <end position="211"/>
    </location>
    <ligand>
        <name>uracil</name>
        <dbReference type="ChEBI" id="CHEBI:17568"/>
    </ligand>
</feature>
<comment type="activity regulation">
    <text evidence="11">Allosterically activated by GTP.</text>
</comment>
<evidence type="ECO:0000256" key="9">
    <source>
        <dbReference type="ARBA" id="ARBA00023134"/>
    </source>
</evidence>
<dbReference type="HAMAP" id="MF_01218_A">
    <property type="entry name" value="Upp_A"/>
    <property type="match status" value="1"/>
</dbReference>
<dbReference type="STRING" id="397948.Cmaq_0611"/>
<dbReference type="NCBIfam" id="NF001097">
    <property type="entry name" value="PRK00129.1"/>
    <property type="match status" value="1"/>
</dbReference>
<dbReference type="SUPFAM" id="SSF53271">
    <property type="entry name" value="PRTase-like"/>
    <property type="match status" value="1"/>
</dbReference>
<keyword evidence="9 11" id="KW-0342">GTP-binding</keyword>
<name>A8MCE6_CALMQ</name>
<gene>
    <name evidence="11" type="primary">upp</name>
    <name evidence="13" type="ordered locus">Cmaq_0611</name>
</gene>
<keyword evidence="4 11" id="KW-0021">Allosteric enzyme</keyword>
<comment type="similarity">
    <text evidence="2 11">Belongs to the UPRTase family.</text>
</comment>
<dbReference type="EMBL" id="CP000852">
    <property type="protein sequence ID" value="ABW01452.1"/>
    <property type="molecule type" value="Genomic_DNA"/>
</dbReference>
<evidence type="ECO:0000259" key="12">
    <source>
        <dbReference type="Pfam" id="PF14681"/>
    </source>
</evidence>
<accession>A8MCE6</accession>
<dbReference type="GO" id="GO:0004845">
    <property type="term" value="F:uracil phosphoribosyltransferase activity"/>
    <property type="evidence" value="ECO:0007669"/>
    <property type="project" value="UniProtKB-UniRule"/>
</dbReference>
<evidence type="ECO:0000256" key="7">
    <source>
        <dbReference type="ARBA" id="ARBA00022741"/>
    </source>
</evidence>
<comment type="function">
    <text evidence="11">Catalyzes the conversion of uracil and 5-phospho-alpha-D-ribose 1-diphosphate (PRPP) to UMP and diphosphate.</text>
</comment>
<dbReference type="GeneID" id="5710193"/>
<dbReference type="Pfam" id="PF14681">
    <property type="entry name" value="UPRTase"/>
    <property type="match status" value="1"/>
</dbReference>
<keyword evidence="6 11" id="KW-0808">Transferase</keyword>
<comment type="catalytic activity">
    <reaction evidence="11">
        <text>UMP + diphosphate = 5-phospho-alpha-D-ribose 1-diphosphate + uracil</text>
        <dbReference type="Rhea" id="RHEA:13017"/>
        <dbReference type="ChEBI" id="CHEBI:17568"/>
        <dbReference type="ChEBI" id="CHEBI:33019"/>
        <dbReference type="ChEBI" id="CHEBI:57865"/>
        <dbReference type="ChEBI" id="CHEBI:58017"/>
        <dbReference type="EC" id="2.4.2.9"/>
    </reaction>
</comment>
<dbReference type="InterPro" id="IPR000836">
    <property type="entry name" value="PRTase_dom"/>
</dbReference>
<proteinExistence type="inferred from homology"/>
<feature type="binding site" evidence="11">
    <location>
        <position position="106"/>
    </location>
    <ligand>
        <name>5-phospho-alpha-D-ribose 1-diphosphate</name>
        <dbReference type="ChEBI" id="CHEBI:58017"/>
    </ligand>
</feature>